<organism evidence="7 8">
    <name type="scientific">Chlamydomonas eustigma</name>
    <dbReference type="NCBI Taxonomy" id="1157962"/>
    <lineage>
        <taxon>Eukaryota</taxon>
        <taxon>Viridiplantae</taxon>
        <taxon>Chlorophyta</taxon>
        <taxon>core chlorophytes</taxon>
        <taxon>Chlorophyceae</taxon>
        <taxon>CS clade</taxon>
        <taxon>Chlamydomonadales</taxon>
        <taxon>Chlamydomonadaceae</taxon>
        <taxon>Chlamydomonas</taxon>
    </lineage>
</organism>
<dbReference type="InterPro" id="IPR000719">
    <property type="entry name" value="Prot_kinase_dom"/>
</dbReference>
<evidence type="ECO:0000259" key="6">
    <source>
        <dbReference type="PROSITE" id="PS50011"/>
    </source>
</evidence>
<dbReference type="GO" id="GO:0035556">
    <property type="term" value="P:intracellular signal transduction"/>
    <property type="evidence" value="ECO:0007669"/>
    <property type="project" value="TreeGrafter"/>
</dbReference>
<evidence type="ECO:0000256" key="1">
    <source>
        <dbReference type="ARBA" id="ARBA00022527"/>
    </source>
</evidence>
<dbReference type="STRING" id="1157962.A0A250X9R5"/>
<dbReference type="GO" id="GO:0005524">
    <property type="term" value="F:ATP binding"/>
    <property type="evidence" value="ECO:0007669"/>
    <property type="project" value="UniProtKB-KW"/>
</dbReference>
<evidence type="ECO:0000256" key="2">
    <source>
        <dbReference type="ARBA" id="ARBA00022679"/>
    </source>
</evidence>
<dbReference type="Gene3D" id="1.10.510.10">
    <property type="entry name" value="Transferase(Phosphotransferase) domain 1"/>
    <property type="match status" value="1"/>
</dbReference>
<evidence type="ECO:0000313" key="7">
    <source>
        <dbReference type="EMBL" id="GAX79602.1"/>
    </source>
</evidence>
<keyword evidence="2" id="KW-0808">Transferase</keyword>
<dbReference type="PANTHER" id="PTHR24346">
    <property type="entry name" value="MAP/MICROTUBULE AFFINITY-REGULATING KINASE"/>
    <property type="match status" value="1"/>
</dbReference>
<sequence length="306" mass="34369">MSGAIGDTPTKGGGARFKGMKTLSKGAHGMVQLAADQTSDNRCVVIKYVLRGEAVSSRPVLREVLNHQEISMYKHPHFVEFYELFLTPRYLGIVMEYVDGRNLEAYLLEHGGKLPEDAARFLFQQLMVAVEFLHKRRKINLDIKLSSVLITEQGPLPVLKLFHFGLSKDMINDTAPDTRTGTALFSAPEVFLHADGQSYDGVPVDIWSCGVILHIMLFGCHPFLYPSDLELNQGEQVVKLIENVLGGRLQLPDEAVGTPLGNLLRRMLDPEPKQRATIAEIFQDAWFQVEPVVGIKMHCFRYNFML</sequence>
<gene>
    <name evidence="7" type="ORF">CEUSTIGMA_g7043.t1</name>
</gene>
<dbReference type="Proteomes" id="UP000232323">
    <property type="component" value="Unassembled WGS sequence"/>
</dbReference>
<dbReference type="PANTHER" id="PTHR24346:SF82">
    <property type="entry name" value="KP78A-RELATED"/>
    <property type="match status" value="1"/>
</dbReference>
<dbReference type="GO" id="GO:0004674">
    <property type="term" value="F:protein serine/threonine kinase activity"/>
    <property type="evidence" value="ECO:0007669"/>
    <property type="project" value="UniProtKB-KW"/>
</dbReference>
<keyword evidence="1" id="KW-0723">Serine/threonine-protein kinase</keyword>
<accession>A0A250X9R5</accession>
<evidence type="ECO:0000256" key="5">
    <source>
        <dbReference type="ARBA" id="ARBA00022840"/>
    </source>
</evidence>
<dbReference type="OrthoDB" id="530080at2759"/>
<dbReference type="GO" id="GO:0005737">
    <property type="term" value="C:cytoplasm"/>
    <property type="evidence" value="ECO:0007669"/>
    <property type="project" value="TreeGrafter"/>
</dbReference>
<keyword evidence="4" id="KW-0418">Kinase</keyword>
<keyword evidence="3" id="KW-0547">Nucleotide-binding</keyword>
<dbReference type="PROSITE" id="PS50011">
    <property type="entry name" value="PROTEIN_KINASE_DOM"/>
    <property type="match status" value="1"/>
</dbReference>
<evidence type="ECO:0000256" key="4">
    <source>
        <dbReference type="ARBA" id="ARBA00022777"/>
    </source>
</evidence>
<protein>
    <recommendedName>
        <fullName evidence="6">Protein kinase domain-containing protein</fullName>
    </recommendedName>
</protein>
<evidence type="ECO:0000256" key="3">
    <source>
        <dbReference type="ARBA" id="ARBA00022741"/>
    </source>
</evidence>
<reference evidence="7 8" key="1">
    <citation type="submission" date="2017-08" db="EMBL/GenBank/DDBJ databases">
        <title>Acidophilic green algal genome provides insights into adaptation to an acidic environment.</title>
        <authorList>
            <person name="Hirooka S."/>
            <person name="Hirose Y."/>
            <person name="Kanesaki Y."/>
            <person name="Higuchi S."/>
            <person name="Fujiwara T."/>
            <person name="Onuma R."/>
            <person name="Era A."/>
            <person name="Ohbayashi R."/>
            <person name="Uzuka A."/>
            <person name="Nozaki H."/>
            <person name="Yoshikawa H."/>
            <person name="Miyagishima S.Y."/>
        </authorList>
    </citation>
    <scope>NUCLEOTIDE SEQUENCE [LARGE SCALE GENOMIC DNA]</scope>
    <source>
        <strain evidence="7 8">NIES-2499</strain>
    </source>
</reference>
<name>A0A250X9R5_9CHLO</name>
<proteinExistence type="predicted"/>
<dbReference type="EMBL" id="BEGY01000044">
    <property type="protein sequence ID" value="GAX79602.1"/>
    <property type="molecule type" value="Genomic_DNA"/>
</dbReference>
<evidence type="ECO:0000313" key="8">
    <source>
        <dbReference type="Proteomes" id="UP000232323"/>
    </source>
</evidence>
<comment type="caution">
    <text evidence="7">The sequence shown here is derived from an EMBL/GenBank/DDBJ whole genome shotgun (WGS) entry which is preliminary data.</text>
</comment>
<dbReference type="Pfam" id="PF00069">
    <property type="entry name" value="Pkinase"/>
    <property type="match status" value="1"/>
</dbReference>
<dbReference type="SUPFAM" id="SSF56112">
    <property type="entry name" value="Protein kinase-like (PK-like)"/>
    <property type="match status" value="1"/>
</dbReference>
<feature type="domain" description="Protein kinase" evidence="6">
    <location>
        <begin position="17"/>
        <end position="287"/>
    </location>
</feature>
<dbReference type="AlphaFoldDB" id="A0A250X9R5"/>
<dbReference type="InterPro" id="IPR011009">
    <property type="entry name" value="Kinase-like_dom_sf"/>
</dbReference>
<keyword evidence="8" id="KW-1185">Reference proteome</keyword>
<keyword evidence="5" id="KW-0067">ATP-binding</keyword>